<gene>
    <name evidence="1" type="ORF">BO97DRAFT_408475</name>
</gene>
<dbReference type="PANTHER" id="PTHR48419:SF1">
    <property type="entry name" value="SULFOTRANSFERASE DOMAIN-CONTAINING PROTEIN"/>
    <property type="match status" value="1"/>
</dbReference>
<sequence>MTKAIPSPSQRLLLVSVPRTASNLLLKVLNIPEQPHLHVNPKGGYFFFDAFTATAQSNLLTTPPSDWSSATVQHVQSTFQACLDALEAFSQEADAQGKAAFAKEHAFWIADPLSFHNQGDSSGELKENIRVTLPDAYGPTTTFSPGNDTIFPDEYLLTWRLAFIIRHPALAFPSFYRAMLKFSDTGYMIDKEETLRGTLATNMSLRWTKGLVEWCVRMRPGEPVLLLDAHDLIHEPATVRRFCQLAGLEESVVKFEWGADEQQKKMAEAELTQEQRDYNAARKIMLATLEGSSGVLKEKTPAMVDIEAEVAKWKVEFGDEVAGMLERAVREAMPDYEFLRARRMTA</sequence>
<dbReference type="GeneID" id="37200165"/>
<evidence type="ECO:0000313" key="1">
    <source>
        <dbReference type="EMBL" id="RAL08276.1"/>
    </source>
</evidence>
<proteinExistence type="predicted"/>
<dbReference type="SUPFAM" id="SSF52540">
    <property type="entry name" value="P-loop containing nucleoside triphosphate hydrolases"/>
    <property type="match status" value="1"/>
</dbReference>
<dbReference type="Gene3D" id="3.40.50.300">
    <property type="entry name" value="P-loop containing nucleotide triphosphate hydrolases"/>
    <property type="match status" value="1"/>
</dbReference>
<dbReference type="InterPro" id="IPR053226">
    <property type="entry name" value="Pyrrolopyrazine_biosynth_F"/>
</dbReference>
<dbReference type="STRING" id="1450537.A0A395HL04"/>
<dbReference type="RefSeq" id="XP_025547430.1">
    <property type="nucleotide sequence ID" value="XM_025695876.1"/>
</dbReference>
<dbReference type="OrthoDB" id="3650366at2759"/>
<dbReference type="EMBL" id="KZ824317">
    <property type="protein sequence ID" value="RAL08276.1"/>
    <property type="molecule type" value="Genomic_DNA"/>
</dbReference>
<keyword evidence="2" id="KW-1185">Reference proteome</keyword>
<reference evidence="1 2" key="1">
    <citation type="submission" date="2018-02" db="EMBL/GenBank/DDBJ databases">
        <title>The genomes of Aspergillus section Nigri reveals drivers in fungal speciation.</title>
        <authorList>
            <consortium name="DOE Joint Genome Institute"/>
            <person name="Vesth T.C."/>
            <person name="Nybo J."/>
            <person name="Theobald S."/>
            <person name="Brandl J."/>
            <person name="Frisvad J.C."/>
            <person name="Nielsen K.F."/>
            <person name="Lyhne E.K."/>
            <person name="Kogle M.E."/>
            <person name="Kuo A."/>
            <person name="Riley R."/>
            <person name="Clum A."/>
            <person name="Nolan M."/>
            <person name="Lipzen A."/>
            <person name="Salamov A."/>
            <person name="Henrissat B."/>
            <person name="Wiebenga A."/>
            <person name="De vries R.P."/>
            <person name="Grigoriev I.V."/>
            <person name="Mortensen U.H."/>
            <person name="Andersen M.R."/>
            <person name="Baker S.E."/>
        </authorList>
    </citation>
    <scope>NUCLEOTIDE SEQUENCE [LARGE SCALE GENOMIC DNA]</scope>
    <source>
        <strain evidence="1 2">CBS 101889</strain>
    </source>
</reference>
<dbReference type="PANTHER" id="PTHR48419">
    <property type="entry name" value="SULFOTRANSFERASE DOMAIN-CONTAINING PROTEIN"/>
    <property type="match status" value="1"/>
</dbReference>
<evidence type="ECO:0008006" key="3">
    <source>
        <dbReference type="Google" id="ProtNLM"/>
    </source>
</evidence>
<dbReference type="InterPro" id="IPR027417">
    <property type="entry name" value="P-loop_NTPase"/>
</dbReference>
<protein>
    <recommendedName>
        <fullName evidence="3">P-loop containing nucleoside triphosphate hydrolase protein</fullName>
    </recommendedName>
</protein>
<dbReference type="AlphaFoldDB" id="A0A395HL04"/>
<dbReference type="Proteomes" id="UP000248961">
    <property type="component" value="Unassembled WGS sequence"/>
</dbReference>
<accession>A0A395HL04</accession>
<dbReference type="VEuPathDB" id="FungiDB:BO97DRAFT_408475"/>
<organism evidence="1 2">
    <name type="scientific">Aspergillus homomorphus (strain CBS 101889)</name>
    <dbReference type="NCBI Taxonomy" id="1450537"/>
    <lineage>
        <taxon>Eukaryota</taxon>
        <taxon>Fungi</taxon>
        <taxon>Dikarya</taxon>
        <taxon>Ascomycota</taxon>
        <taxon>Pezizomycotina</taxon>
        <taxon>Eurotiomycetes</taxon>
        <taxon>Eurotiomycetidae</taxon>
        <taxon>Eurotiales</taxon>
        <taxon>Aspergillaceae</taxon>
        <taxon>Aspergillus</taxon>
        <taxon>Aspergillus subgen. Circumdati</taxon>
    </lineage>
</organism>
<evidence type="ECO:0000313" key="2">
    <source>
        <dbReference type="Proteomes" id="UP000248961"/>
    </source>
</evidence>
<name>A0A395HL04_ASPHC</name>